<dbReference type="InterPro" id="IPR007168">
    <property type="entry name" value="Phageshock_PspC_N"/>
</dbReference>
<dbReference type="RefSeq" id="WP_141953972.1">
    <property type="nucleotide sequence ID" value="NZ_VFOZ01000001.1"/>
</dbReference>
<comment type="caution">
    <text evidence="8">The sequence shown here is derived from an EMBL/GenBank/DDBJ whole genome shotgun (WGS) entry which is preliminary data.</text>
</comment>
<dbReference type="Proteomes" id="UP000316096">
    <property type="component" value="Unassembled WGS sequence"/>
</dbReference>
<evidence type="ECO:0000256" key="2">
    <source>
        <dbReference type="ARBA" id="ARBA00022475"/>
    </source>
</evidence>
<reference evidence="8 9" key="1">
    <citation type="submission" date="2019-06" db="EMBL/GenBank/DDBJ databases">
        <title>Sequencing the genomes of 1000 actinobacteria strains.</title>
        <authorList>
            <person name="Klenk H.-P."/>
        </authorList>
    </citation>
    <scope>NUCLEOTIDE SEQUENCE [LARGE SCALE GENOMIC DNA]</scope>
    <source>
        <strain evidence="8 9">DSM 102200</strain>
    </source>
</reference>
<evidence type="ECO:0000313" key="8">
    <source>
        <dbReference type="EMBL" id="TQL95627.1"/>
    </source>
</evidence>
<evidence type="ECO:0000256" key="4">
    <source>
        <dbReference type="ARBA" id="ARBA00022989"/>
    </source>
</evidence>
<dbReference type="InterPro" id="IPR052027">
    <property type="entry name" value="PspC"/>
</dbReference>
<accession>A0A543CFD4</accession>
<comment type="subcellular location">
    <subcellularLocation>
        <location evidence="1">Cell membrane</location>
        <topology evidence="1">Single-pass membrane protein</topology>
    </subcellularLocation>
</comment>
<keyword evidence="5 6" id="KW-0472">Membrane</keyword>
<sequence>MSENTSTFSIRRDDDDKMFGGVCSSVSNRLGVDPNVTRIAAATVTCLTGGTAVAAYAAAWMLIPREGEESSIAQKLINNRRRG</sequence>
<evidence type="ECO:0000313" key="9">
    <source>
        <dbReference type="Proteomes" id="UP000316096"/>
    </source>
</evidence>
<evidence type="ECO:0000256" key="3">
    <source>
        <dbReference type="ARBA" id="ARBA00022692"/>
    </source>
</evidence>
<evidence type="ECO:0000256" key="1">
    <source>
        <dbReference type="ARBA" id="ARBA00004162"/>
    </source>
</evidence>
<keyword evidence="9" id="KW-1185">Reference proteome</keyword>
<evidence type="ECO:0000259" key="7">
    <source>
        <dbReference type="Pfam" id="PF04024"/>
    </source>
</evidence>
<dbReference type="OrthoDB" id="7359894at2"/>
<proteinExistence type="predicted"/>
<evidence type="ECO:0000256" key="5">
    <source>
        <dbReference type="ARBA" id="ARBA00023136"/>
    </source>
</evidence>
<keyword evidence="4 6" id="KW-1133">Transmembrane helix</keyword>
<keyword evidence="3 6" id="KW-0812">Transmembrane</keyword>
<dbReference type="GO" id="GO:0005886">
    <property type="term" value="C:plasma membrane"/>
    <property type="evidence" value="ECO:0007669"/>
    <property type="project" value="UniProtKB-SubCell"/>
</dbReference>
<dbReference type="PANTHER" id="PTHR33885:SF3">
    <property type="entry name" value="PHAGE SHOCK PROTEIN C"/>
    <property type="match status" value="1"/>
</dbReference>
<protein>
    <submittedName>
        <fullName evidence="8">Phage shock protein C (PspC) family protein</fullName>
    </submittedName>
</protein>
<dbReference type="EMBL" id="VFOZ01000001">
    <property type="protein sequence ID" value="TQL95627.1"/>
    <property type="molecule type" value="Genomic_DNA"/>
</dbReference>
<dbReference type="PANTHER" id="PTHR33885">
    <property type="entry name" value="PHAGE SHOCK PROTEIN C"/>
    <property type="match status" value="1"/>
</dbReference>
<dbReference type="AlphaFoldDB" id="A0A543CFD4"/>
<evidence type="ECO:0000256" key="6">
    <source>
        <dbReference type="SAM" id="Phobius"/>
    </source>
</evidence>
<feature type="transmembrane region" description="Helical" evidence="6">
    <location>
        <begin position="39"/>
        <end position="63"/>
    </location>
</feature>
<feature type="domain" description="Phage shock protein PspC N-terminal" evidence="7">
    <location>
        <begin position="10"/>
        <end position="66"/>
    </location>
</feature>
<gene>
    <name evidence="8" type="ORF">FB559_1135</name>
</gene>
<dbReference type="Pfam" id="PF04024">
    <property type="entry name" value="PspC"/>
    <property type="match status" value="1"/>
</dbReference>
<organism evidence="8 9">
    <name type="scientific">Actinoallomurus bryophytorum</name>
    <dbReference type="NCBI Taxonomy" id="1490222"/>
    <lineage>
        <taxon>Bacteria</taxon>
        <taxon>Bacillati</taxon>
        <taxon>Actinomycetota</taxon>
        <taxon>Actinomycetes</taxon>
        <taxon>Streptosporangiales</taxon>
        <taxon>Thermomonosporaceae</taxon>
        <taxon>Actinoallomurus</taxon>
    </lineage>
</organism>
<name>A0A543CFD4_9ACTN</name>
<keyword evidence="2" id="KW-1003">Cell membrane</keyword>